<keyword evidence="2" id="KW-1185">Reference proteome</keyword>
<proteinExistence type="predicted"/>
<name>A0A812SW29_9DINO</name>
<dbReference type="Proteomes" id="UP000604046">
    <property type="component" value="Unassembled WGS sequence"/>
</dbReference>
<evidence type="ECO:0000313" key="2">
    <source>
        <dbReference type="Proteomes" id="UP000604046"/>
    </source>
</evidence>
<evidence type="ECO:0008006" key="3">
    <source>
        <dbReference type="Google" id="ProtNLM"/>
    </source>
</evidence>
<dbReference type="EMBL" id="CAJNDS010002508">
    <property type="protein sequence ID" value="CAE7503980.1"/>
    <property type="molecule type" value="Genomic_DNA"/>
</dbReference>
<accession>A0A812SW29</accession>
<evidence type="ECO:0000313" key="1">
    <source>
        <dbReference type="EMBL" id="CAE7503980.1"/>
    </source>
</evidence>
<sequence length="705" mass="77975">MLAVAREFKLEATHQFSHTGRRIASWKSPKGRLGLIDYIMFDAGFASAVRTDDTPDLQDLHSGVDHYPVAATLRARIDGARREHRPRICSRAIKTQYGQSVLRRALLTAPTPGWEVDATSHVEAVHAHLHTFVTKHLPPAPVPPRHPALTAATLEEVRRRRLQRQRLRALSNQERKAFLLCVFRAWRNQRPPLSQFLRISACVADNVVELHRLNKRVTACFQSDKAQFLREQTTQARASGPAAFAHMVRAVTRQGRRFKTPHVVPLLHTADGPAVGATQVMQQLGRHFAKPERARPVPEGALRKTAQTVEPLTAVVDAQECPTFADLVRGFKSLQGGRASGRSGLPAEIYQADPFRARALFLPIAMKIAARGMNPLQWCGGNVHSIPKPNKDATTLGGWRSILLLESDAKAYQKASLQAHRTARACADCRPRHLLWLRTKGHSGGVLFLDCKDAYYSVVRDLLVRDPKCQWDPARLQERAQLLFVHRQDQLTFIEEMTAGNWSRALALPLELQRLLAAHLRHTWFADGNPGTTLYETASGSAPGAPVADTIFAFLFSRFLRDLQEEMRVLGLSPHLVQNIPPDSCAEAPTWADDVAILFCAPDAKQASQALSCIGKMAIFGLSSLGLEANLGPGKTEAIISLRGAGSKSAKQDMLCQAVPTVHVCARGYASGSYWAQTIFPLLAKNLERSSAIQVSYQFENHLLA</sequence>
<comment type="caution">
    <text evidence="1">The sequence shown here is derived from an EMBL/GenBank/DDBJ whole genome shotgun (WGS) entry which is preliminary data.</text>
</comment>
<reference evidence="1" key="1">
    <citation type="submission" date="2021-02" db="EMBL/GenBank/DDBJ databases">
        <authorList>
            <person name="Dougan E. K."/>
            <person name="Rhodes N."/>
            <person name="Thang M."/>
            <person name="Chan C."/>
        </authorList>
    </citation>
    <scope>NUCLEOTIDE SEQUENCE</scope>
</reference>
<gene>
    <name evidence="1" type="ORF">SNAT2548_LOCUS28223</name>
</gene>
<protein>
    <recommendedName>
        <fullName evidence="3">Reverse transcriptase domain-containing protein</fullName>
    </recommendedName>
</protein>
<dbReference type="AlphaFoldDB" id="A0A812SW29"/>
<dbReference type="OrthoDB" id="412630at2759"/>
<organism evidence="1 2">
    <name type="scientific">Symbiodinium natans</name>
    <dbReference type="NCBI Taxonomy" id="878477"/>
    <lineage>
        <taxon>Eukaryota</taxon>
        <taxon>Sar</taxon>
        <taxon>Alveolata</taxon>
        <taxon>Dinophyceae</taxon>
        <taxon>Suessiales</taxon>
        <taxon>Symbiodiniaceae</taxon>
        <taxon>Symbiodinium</taxon>
    </lineage>
</organism>